<keyword evidence="2" id="KW-1185">Reference proteome</keyword>
<gene>
    <name evidence="1" type="ORF">NWE73_17235</name>
</gene>
<accession>A0ABT6DMN2</accession>
<evidence type="ECO:0000313" key="1">
    <source>
        <dbReference type="EMBL" id="MDG0818130.1"/>
    </source>
</evidence>
<comment type="caution">
    <text evidence="1">The sequence shown here is derived from an EMBL/GenBank/DDBJ whole genome shotgun (WGS) entry which is preliminary data.</text>
</comment>
<evidence type="ECO:0000313" key="2">
    <source>
        <dbReference type="Proteomes" id="UP001152321"/>
    </source>
</evidence>
<reference evidence="1" key="1">
    <citation type="submission" date="2022-08" db="EMBL/GenBank/DDBJ databases">
        <title>Novel Bdellovibrio Species Isolated from Svalbard: Designation Bdellovibrio svalbardensis.</title>
        <authorList>
            <person name="Mitchell R.J."/>
            <person name="Choi S.Y."/>
        </authorList>
    </citation>
    <scope>NUCLEOTIDE SEQUENCE</scope>
    <source>
        <strain evidence="1">PAP01</strain>
    </source>
</reference>
<protein>
    <submittedName>
        <fullName evidence="1">Uncharacterized protein</fullName>
    </submittedName>
</protein>
<sequence>MRFTIITLMLLISSISHGESHNFNGEIKEASISEKMLRKRLLRILQGTEVAIASNDSTEQLQAQSPSQA</sequence>
<dbReference type="Proteomes" id="UP001152321">
    <property type="component" value="Unassembled WGS sequence"/>
</dbReference>
<organism evidence="1 2">
    <name type="scientific">Bdellovibrio svalbardensis</name>
    <dbReference type="NCBI Taxonomy" id="2972972"/>
    <lineage>
        <taxon>Bacteria</taxon>
        <taxon>Pseudomonadati</taxon>
        <taxon>Bdellovibrionota</taxon>
        <taxon>Bdellovibrionia</taxon>
        <taxon>Bdellovibrionales</taxon>
        <taxon>Pseudobdellovibrionaceae</taxon>
        <taxon>Bdellovibrio</taxon>
    </lineage>
</organism>
<proteinExistence type="predicted"/>
<dbReference type="RefSeq" id="WP_277579605.1">
    <property type="nucleotide sequence ID" value="NZ_JANRMI010000006.1"/>
</dbReference>
<dbReference type="EMBL" id="JANRMI010000006">
    <property type="protein sequence ID" value="MDG0818130.1"/>
    <property type="molecule type" value="Genomic_DNA"/>
</dbReference>
<name>A0ABT6DMN2_9BACT</name>